<keyword evidence="1 2" id="KW-0597">Phosphoprotein</keyword>
<dbReference type="InterPro" id="IPR050595">
    <property type="entry name" value="Bact_response_regulator"/>
</dbReference>
<dbReference type="GO" id="GO:0000160">
    <property type="term" value="P:phosphorelay signal transduction system"/>
    <property type="evidence" value="ECO:0007669"/>
    <property type="project" value="InterPro"/>
</dbReference>
<evidence type="ECO:0000256" key="1">
    <source>
        <dbReference type="ARBA" id="ARBA00022553"/>
    </source>
</evidence>
<dbReference type="InterPro" id="IPR011006">
    <property type="entry name" value="CheY-like_superfamily"/>
</dbReference>
<gene>
    <name evidence="4" type="ORF">KSF_066990</name>
</gene>
<dbReference type="Proteomes" id="UP000597444">
    <property type="component" value="Unassembled WGS sequence"/>
</dbReference>
<proteinExistence type="predicted"/>
<evidence type="ECO:0000313" key="4">
    <source>
        <dbReference type="EMBL" id="GHO96651.1"/>
    </source>
</evidence>
<reference evidence="4" key="1">
    <citation type="submission" date="2020-10" db="EMBL/GenBank/DDBJ databases">
        <title>Taxonomic study of unclassified bacteria belonging to the class Ktedonobacteria.</title>
        <authorList>
            <person name="Yabe S."/>
            <person name="Wang C.M."/>
            <person name="Zheng Y."/>
            <person name="Sakai Y."/>
            <person name="Cavaletti L."/>
            <person name="Monciardini P."/>
            <person name="Donadio S."/>
        </authorList>
    </citation>
    <scope>NUCLEOTIDE SEQUENCE</scope>
    <source>
        <strain evidence="4">ID150040</strain>
    </source>
</reference>
<evidence type="ECO:0000259" key="3">
    <source>
        <dbReference type="PROSITE" id="PS50110"/>
    </source>
</evidence>
<dbReference type="RefSeq" id="WP_220207257.1">
    <property type="nucleotide sequence ID" value="NZ_BNJK01000001.1"/>
</dbReference>
<dbReference type="PROSITE" id="PS50110">
    <property type="entry name" value="RESPONSE_REGULATORY"/>
    <property type="match status" value="1"/>
</dbReference>
<evidence type="ECO:0000313" key="5">
    <source>
        <dbReference type="Proteomes" id="UP000597444"/>
    </source>
</evidence>
<name>A0A8J3IWK7_9CHLR</name>
<protein>
    <recommendedName>
        <fullName evidence="3">Response regulatory domain-containing protein</fullName>
    </recommendedName>
</protein>
<keyword evidence="5" id="KW-1185">Reference proteome</keyword>
<feature type="modified residue" description="4-aspartylphosphate" evidence="2">
    <location>
        <position position="56"/>
    </location>
</feature>
<dbReference type="Pfam" id="PF00072">
    <property type="entry name" value="Response_reg"/>
    <property type="match status" value="1"/>
</dbReference>
<dbReference type="SUPFAM" id="SSF52172">
    <property type="entry name" value="CheY-like"/>
    <property type="match status" value="1"/>
</dbReference>
<feature type="domain" description="Response regulatory" evidence="3">
    <location>
        <begin position="4"/>
        <end position="123"/>
    </location>
</feature>
<dbReference type="PANTHER" id="PTHR44591:SF3">
    <property type="entry name" value="RESPONSE REGULATORY DOMAIN-CONTAINING PROTEIN"/>
    <property type="match status" value="1"/>
</dbReference>
<dbReference type="InterPro" id="IPR001789">
    <property type="entry name" value="Sig_transdc_resp-reg_receiver"/>
</dbReference>
<evidence type="ECO:0000256" key="2">
    <source>
        <dbReference type="PROSITE-ProRule" id="PRU00169"/>
    </source>
</evidence>
<dbReference type="AlphaFoldDB" id="A0A8J3IWK7"/>
<dbReference type="Gene3D" id="3.40.50.2300">
    <property type="match status" value="1"/>
</dbReference>
<dbReference type="PANTHER" id="PTHR44591">
    <property type="entry name" value="STRESS RESPONSE REGULATOR PROTEIN 1"/>
    <property type="match status" value="1"/>
</dbReference>
<dbReference type="EMBL" id="BNJK01000001">
    <property type="protein sequence ID" value="GHO96651.1"/>
    <property type="molecule type" value="Genomic_DNA"/>
</dbReference>
<organism evidence="4 5">
    <name type="scientific">Reticulibacter mediterranei</name>
    <dbReference type="NCBI Taxonomy" id="2778369"/>
    <lineage>
        <taxon>Bacteria</taxon>
        <taxon>Bacillati</taxon>
        <taxon>Chloroflexota</taxon>
        <taxon>Ktedonobacteria</taxon>
        <taxon>Ktedonobacterales</taxon>
        <taxon>Reticulibacteraceae</taxon>
        <taxon>Reticulibacter</taxon>
    </lineage>
</organism>
<accession>A0A8J3IWK7</accession>
<comment type="caution">
    <text evidence="4">The sequence shown here is derived from an EMBL/GenBank/DDBJ whole genome shotgun (WGS) entry which is preliminary data.</text>
</comment>
<sequence>MSKRIMVVDDDKEVQEIVAFVLHYNDFEVISAFNGKQMQRQLTEHHATLPDLIILDVMMPGEDGYRIFSDLRHNPQTRHIPVIVITAHTEDIYQRVSVDLGAALHLTKPFHPVELAEKVKVLLDEGQEPSIEGNRN</sequence>
<dbReference type="SMART" id="SM00448">
    <property type="entry name" value="REC"/>
    <property type="match status" value="1"/>
</dbReference>